<protein>
    <submittedName>
        <fullName evidence="3">Very-short-patch-repair endonuclease</fullName>
    </submittedName>
</protein>
<keyword evidence="3" id="KW-0378">Hydrolase</keyword>
<keyword evidence="4" id="KW-1185">Reference proteome</keyword>
<keyword evidence="3" id="KW-0540">Nuclease</keyword>
<dbReference type="InterPro" id="IPR007569">
    <property type="entry name" value="DUF559"/>
</dbReference>
<keyword evidence="3" id="KW-0255">Endonuclease</keyword>
<dbReference type="PANTHER" id="PTHR38590">
    <property type="entry name" value="BLL0828 PROTEIN"/>
    <property type="match status" value="1"/>
</dbReference>
<evidence type="ECO:0000259" key="2">
    <source>
        <dbReference type="Pfam" id="PF04480"/>
    </source>
</evidence>
<dbReference type="AlphaFoldDB" id="A0A4R2I401"/>
<dbReference type="Proteomes" id="UP000294862">
    <property type="component" value="Unassembled WGS sequence"/>
</dbReference>
<organism evidence="3 4">
    <name type="scientific">Dokdonella fugitiva</name>
    <dbReference type="NCBI Taxonomy" id="328517"/>
    <lineage>
        <taxon>Bacteria</taxon>
        <taxon>Pseudomonadati</taxon>
        <taxon>Pseudomonadota</taxon>
        <taxon>Gammaproteobacteria</taxon>
        <taxon>Lysobacterales</taxon>
        <taxon>Rhodanobacteraceae</taxon>
        <taxon>Dokdonella</taxon>
    </lineage>
</organism>
<proteinExistence type="predicted"/>
<dbReference type="InterPro" id="IPR011335">
    <property type="entry name" value="Restrct_endonuc-II-like"/>
</dbReference>
<dbReference type="Pfam" id="PF04480">
    <property type="entry name" value="DUF559"/>
    <property type="match status" value="1"/>
</dbReference>
<evidence type="ECO:0000313" key="3">
    <source>
        <dbReference type="EMBL" id="TCO38891.1"/>
    </source>
</evidence>
<dbReference type="EMBL" id="SLWQ01000007">
    <property type="protein sequence ID" value="TCO38891.1"/>
    <property type="molecule type" value="Genomic_DNA"/>
</dbReference>
<evidence type="ECO:0000313" key="4">
    <source>
        <dbReference type="Proteomes" id="UP000294862"/>
    </source>
</evidence>
<comment type="caution">
    <text evidence="3">The sequence shown here is derived from an EMBL/GenBank/DDBJ whole genome shotgun (WGS) entry which is preliminary data.</text>
</comment>
<evidence type="ECO:0000256" key="1">
    <source>
        <dbReference type="SAM" id="MobiDB-lite"/>
    </source>
</evidence>
<dbReference type="InterPro" id="IPR047216">
    <property type="entry name" value="Endonuclease_DUF559_bact"/>
</dbReference>
<accession>A0A4R2I401</accession>
<gene>
    <name evidence="3" type="ORF">EV148_107179</name>
</gene>
<name>A0A4R2I401_9GAMM</name>
<reference evidence="3 4" key="1">
    <citation type="journal article" date="2015" name="Stand. Genomic Sci.">
        <title>Genomic Encyclopedia of Bacterial and Archaeal Type Strains, Phase III: the genomes of soil and plant-associated and newly described type strains.</title>
        <authorList>
            <person name="Whitman W.B."/>
            <person name="Woyke T."/>
            <person name="Klenk H.P."/>
            <person name="Zhou Y."/>
            <person name="Lilburn T.G."/>
            <person name="Beck B.J."/>
            <person name="De Vos P."/>
            <person name="Vandamme P."/>
            <person name="Eisen J.A."/>
            <person name="Garrity G."/>
            <person name="Hugenholtz P."/>
            <person name="Kyrpides N.C."/>
        </authorList>
    </citation>
    <scope>NUCLEOTIDE SEQUENCE [LARGE SCALE GENOMIC DNA]</scope>
    <source>
        <strain evidence="3 4">A3</strain>
    </source>
</reference>
<feature type="domain" description="DUF559" evidence="2">
    <location>
        <begin position="8"/>
        <end position="111"/>
    </location>
</feature>
<dbReference type="GO" id="GO:0004519">
    <property type="term" value="F:endonuclease activity"/>
    <property type="evidence" value="ECO:0007669"/>
    <property type="project" value="UniProtKB-KW"/>
</dbReference>
<dbReference type="RefSeq" id="WP_425479865.1">
    <property type="nucleotide sequence ID" value="NZ_SLWQ01000007.1"/>
</dbReference>
<feature type="region of interest" description="Disordered" evidence="1">
    <location>
        <begin position="116"/>
        <end position="143"/>
    </location>
</feature>
<dbReference type="CDD" id="cd01038">
    <property type="entry name" value="Endonuclease_DUF559"/>
    <property type="match status" value="1"/>
</dbReference>
<dbReference type="PANTHER" id="PTHR38590:SF1">
    <property type="entry name" value="BLL0828 PROTEIN"/>
    <property type="match status" value="1"/>
</dbReference>
<dbReference type="Gene3D" id="3.40.960.10">
    <property type="entry name" value="VSR Endonuclease"/>
    <property type="match status" value="1"/>
</dbReference>
<sequence>MVKRLNVERARALRVAQTDAERALWRRLRNRALLDWKFRRQHEIGPYIVDFVCTDAGLIVELDGGQHLEQVEEDAARTRWLQRSGYCVLRFWNDDVLKNIDVVLEQILKALAAERRGSGEPDVALRTSPHPGPLPGGERGRSA</sequence>
<dbReference type="SUPFAM" id="SSF52980">
    <property type="entry name" value="Restriction endonuclease-like"/>
    <property type="match status" value="1"/>
</dbReference>